<dbReference type="OrthoDB" id="132546at2157"/>
<name>A0A830F495_9EURY</name>
<dbReference type="Proteomes" id="UP000628840">
    <property type="component" value="Unassembled WGS sequence"/>
</dbReference>
<proteinExistence type="predicted"/>
<keyword evidence="1" id="KW-0328">Glycosyltransferase</keyword>
<dbReference type="GO" id="GO:0016757">
    <property type="term" value="F:glycosyltransferase activity"/>
    <property type="evidence" value="ECO:0007669"/>
    <property type="project" value="UniProtKB-KW"/>
</dbReference>
<comment type="caution">
    <text evidence="5">The sequence shown here is derived from an EMBL/GenBank/DDBJ whole genome shotgun (WGS) entry which is preliminary data.</text>
</comment>
<dbReference type="EMBL" id="BMPF01000003">
    <property type="protein sequence ID" value="GGL37318.1"/>
    <property type="molecule type" value="Genomic_DNA"/>
</dbReference>
<dbReference type="RefSeq" id="WP_188883711.1">
    <property type="nucleotide sequence ID" value="NZ_BMPF01000003.1"/>
</dbReference>
<dbReference type="Gene3D" id="3.40.50.2000">
    <property type="entry name" value="Glycogen Phosphorylase B"/>
    <property type="match status" value="2"/>
</dbReference>
<keyword evidence="2" id="KW-0808">Transferase</keyword>
<dbReference type="PANTHER" id="PTHR12526">
    <property type="entry name" value="GLYCOSYLTRANSFERASE"/>
    <property type="match status" value="1"/>
</dbReference>
<feature type="domain" description="Glycosyl transferase family 1" evidence="3">
    <location>
        <begin position="184"/>
        <end position="323"/>
    </location>
</feature>
<accession>A0A830F495</accession>
<evidence type="ECO:0000259" key="4">
    <source>
        <dbReference type="Pfam" id="PF13439"/>
    </source>
</evidence>
<evidence type="ECO:0000259" key="3">
    <source>
        <dbReference type="Pfam" id="PF00534"/>
    </source>
</evidence>
<organism evidence="5 6">
    <name type="scientific">Halarchaeum grantii</name>
    <dbReference type="NCBI Taxonomy" id="1193105"/>
    <lineage>
        <taxon>Archaea</taxon>
        <taxon>Methanobacteriati</taxon>
        <taxon>Methanobacteriota</taxon>
        <taxon>Stenosarchaea group</taxon>
        <taxon>Halobacteria</taxon>
        <taxon>Halobacteriales</taxon>
        <taxon>Halobacteriaceae</taxon>
    </lineage>
</organism>
<dbReference type="CDD" id="cd03801">
    <property type="entry name" value="GT4_PimA-like"/>
    <property type="match status" value="1"/>
</dbReference>
<evidence type="ECO:0000313" key="5">
    <source>
        <dbReference type="EMBL" id="GGL37318.1"/>
    </source>
</evidence>
<reference evidence="5 6" key="1">
    <citation type="journal article" date="2019" name="Int. J. Syst. Evol. Microbiol.">
        <title>The Global Catalogue of Microorganisms (GCM) 10K type strain sequencing project: providing services to taxonomists for standard genome sequencing and annotation.</title>
        <authorList>
            <consortium name="The Broad Institute Genomics Platform"/>
            <consortium name="The Broad Institute Genome Sequencing Center for Infectious Disease"/>
            <person name="Wu L."/>
            <person name="Ma J."/>
        </authorList>
    </citation>
    <scope>NUCLEOTIDE SEQUENCE [LARGE SCALE GENOMIC DNA]</scope>
    <source>
        <strain evidence="5 6">JCM 19585</strain>
    </source>
</reference>
<gene>
    <name evidence="5" type="ORF">GCM10009037_21060</name>
</gene>
<dbReference type="InterPro" id="IPR001296">
    <property type="entry name" value="Glyco_trans_1"/>
</dbReference>
<evidence type="ECO:0008006" key="7">
    <source>
        <dbReference type="Google" id="ProtNLM"/>
    </source>
</evidence>
<dbReference type="Pfam" id="PF13439">
    <property type="entry name" value="Glyco_transf_4"/>
    <property type="match status" value="1"/>
</dbReference>
<dbReference type="Pfam" id="PF00534">
    <property type="entry name" value="Glycos_transf_1"/>
    <property type="match status" value="1"/>
</dbReference>
<evidence type="ECO:0000313" key="6">
    <source>
        <dbReference type="Proteomes" id="UP000628840"/>
    </source>
</evidence>
<keyword evidence="6" id="KW-1185">Reference proteome</keyword>
<sequence length="349" mass="38064">MPPSVLMLGWGFPPNISGGLDTFVGSLFWEFDDRDDVDVELVLPAEFAPDDVAAIHGIPTGDGDVIERIERLSEEFVERAADADVVHTHDWFGYDPGVESQSTHDVQWMTTFHSLTQDRNLNPPDYEVETEQRIVDRADSLVAVSDLTAGRVREFYGGDSNVVHNGFQRVEPTGRDVKAELGIDGPMLFFVGRHTHQKGITHLLYAMSKLRRPEVTLVLGGSGHLTAQLERFAELLGVDDQIEFVGYVPDAELADYYASADAFVSASLAEPFGMTVVEALSTGTPVVTTECGAAEVLPDDCLVLVDSHSDAIADGIDAALAMDGVPDFEERTWADVADDYVALYESLLA</sequence>
<protein>
    <recommendedName>
        <fullName evidence="7">(1-&gt;4)-alpha-D-glucan synthase (ADP-glucose)</fullName>
    </recommendedName>
</protein>
<evidence type="ECO:0000256" key="2">
    <source>
        <dbReference type="ARBA" id="ARBA00022679"/>
    </source>
</evidence>
<dbReference type="PANTHER" id="PTHR12526:SF510">
    <property type="entry name" value="D-INOSITOL 3-PHOSPHATE GLYCOSYLTRANSFERASE"/>
    <property type="match status" value="1"/>
</dbReference>
<dbReference type="InterPro" id="IPR028098">
    <property type="entry name" value="Glyco_trans_4-like_N"/>
</dbReference>
<dbReference type="AlphaFoldDB" id="A0A830F495"/>
<evidence type="ECO:0000256" key="1">
    <source>
        <dbReference type="ARBA" id="ARBA00022676"/>
    </source>
</evidence>
<dbReference type="SUPFAM" id="SSF53756">
    <property type="entry name" value="UDP-Glycosyltransferase/glycogen phosphorylase"/>
    <property type="match status" value="1"/>
</dbReference>
<feature type="domain" description="Glycosyltransferase subfamily 4-like N-terminal" evidence="4">
    <location>
        <begin position="18"/>
        <end position="166"/>
    </location>
</feature>